<evidence type="ECO:0000256" key="1">
    <source>
        <dbReference type="SAM" id="Coils"/>
    </source>
</evidence>
<accession>A0A0G4B406</accession>
<evidence type="ECO:0000313" key="5">
    <source>
        <dbReference type="EMBL" id="AKM82290.1"/>
    </source>
</evidence>
<gene>
    <name evidence="5" type="ORF">UT28_C0001G0485</name>
</gene>
<dbReference type="Proteomes" id="UP000035648">
    <property type="component" value="Chromosome"/>
</dbReference>
<feature type="chain" id="PRO_5005186534" evidence="4">
    <location>
        <begin position="25"/>
        <end position="319"/>
    </location>
</feature>
<evidence type="ECO:0000313" key="6">
    <source>
        <dbReference type="Proteomes" id="UP000035648"/>
    </source>
</evidence>
<sequence>MKFRVTLVVLAIIMASLLVSPVLAGEMFNVGTVPSNDDGCVVDGQAQSAYTYTKPVTVEAPRAPVMSQSQSQSVTVNSPTKIVYRTKTVRAAQTKRYYHAPAKKPATKTVTVVKTVEKEKPVDPIWGIYALYGLLGALGIVALVALVAMGGRAAESRRDRRDAERAAAEAERARRDVAIEADRAAAAVAAEAERVRQANAAAAEIERADRIARETAAADAERARNDRLDAAAIEAARLRDENAGRAFDCMKQFGPTAGRNVTVDCSHNAEGFKMVCSSNGDPVDPNQQATTQQEQQPARPINLTVQEFQELMRINATTM</sequence>
<dbReference type="AlphaFoldDB" id="A0A0G4B406"/>
<feature type="coiled-coil region" evidence="1">
    <location>
        <begin position="153"/>
        <end position="208"/>
    </location>
</feature>
<keyword evidence="3" id="KW-1133">Transmembrane helix</keyword>
<protein>
    <submittedName>
        <fullName evidence="5">Uncharacterized protein</fullName>
    </submittedName>
</protein>
<keyword evidence="3" id="KW-0812">Transmembrane</keyword>
<feature type="compositionally biased region" description="Low complexity" evidence="2">
    <location>
        <begin position="287"/>
        <end position="296"/>
    </location>
</feature>
<feature type="region of interest" description="Disordered" evidence="2">
    <location>
        <begin position="277"/>
        <end position="298"/>
    </location>
</feature>
<evidence type="ECO:0000256" key="4">
    <source>
        <dbReference type="SAM" id="SignalP"/>
    </source>
</evidence>
<dbReference type="KEGG" id="bbgw:UT28_C0001G0485"/>
<keyword evidence="1" id="KW-0175">Coiled coil</keyword>
<feature type="signal peptide" evidence="4">
    <location>
        <begin position="1"/>
        <end position="24"/>
    </location>
</feature>
<organism evidence="5 6">
    <name type="scientific">Berkelbacteria bacterium GW2011_GWE1_39_12</name>
    <dbReference type="NCBI Taxonomy" id="1618337"/>
    <lineage>
        <taxon>Bacteria</taxon>
        <taxon>Candidatus Berkelbacteria</taxon>
    </lineage>
</organism>
<evidence type="ECO:0000256" key="2">
    <source>
        <dbReference type="SAM" id="MobiDB-lite"/>
    </source>
</evidence>
<evidence type="ECO:0000256" key="3">
    <source>
        <dbReference type="SAM" id="Phobius"/>
    </source>
</evidence>
<feature type="transmembrane region" description="Helical" evidence="3">
    <location>
        <begin position="126"/>
        <end position="151"/>
    </location>
</feature>
<proteinExistence type="predicted"/>
<dbReference type="EMBL" id="CP011213">
    <property type="protein sequence ID" value="AKM82290.1"/>
    <property type="molecule type" value="Genomic_DNA"/>
</dbReference>
<name>A0A0G4B406_9BACT</name>
<keyword evidence="4" id="KW-0732">Signal</keyword>
<dbReference type="STRING" id="1618337.UT28_C0001G0485"/>
<reference evidence="5 6" key="1">
    <citation type="journal article" date="2015" name="Nature">
        <title>rRNA introns, odd ribosomes, and small enigmatic genomes across a large radiation of phyla.</title>
        <authorList>
            <person name="Brown C.T."/>
            <person name="Hug L.A."/>
            <person name="Thomas B.C."/>
            <person name="Sharon I."/>
            <person name="Castelle C.J."/>
            <person name="Singh A."/>
            <person name="Wilkins M.J."/>
            <person name="Williams K.H."/>
            <person name="Banfield J.F."/>
        </authorList>
    </citation>
    <scope>NUCLEOTIDE SEQUENCE [LARGE SCALE GENOMIC DNA]</scope>
</reference>
<keyword evidence="3" id="KW-0472">Membrane</keyword>